<dbReference type="Proteomes" id="UP000279384">
    <property type="component" value="Unassembled WGS sequence"/>
</dbReference>
<evidence type="ECO:0000313" key="1">
    <source>
        <dbReference type="EMBL" id="RKQ61033.1"/>
    </source>
</evidence>
<dbReference type="SUPFAM" id="SSF53649">
    <property type="entry name" value="Alkaline phosphatase-like"/>
    <property type="match status" value="1"/>
</dbReference>
<dbReference type="RefSeq" id="WP_120809718.1">
    <property type="nucleotide sequence ID" value="NZ_RBID01000011.1"/>
</dbReference>
<dbReference type="InterPro" id="IPR017850">
    <property type="entry name" value="Alkaline_phosphatase_core_sf"/>
</dbReference>
<evidence type="ECO:0000313" key="2">
    <source>
        <dbReference type="Proteomes" id="UP000279384"/>
    </source>
</evidence>
<protein>
    <submittedName>
        <fullName evidence="1">Type I phosphodiesterase/nucleotide pyrophosphatase</fullName>
    </submittedName>
</protein>
<dbReference type="Pfam" id="PF01663">
    <property type="entry name" value="Phosphodiest"/>
    <property type="match status" value="1"/>
</dbReference>
<dbReference type="AlphaFoldDB" id="A0A495BM02"/>
<comment type="caution">
    <text evidence="1">The sequence shown here is derived from an EMBL/GenBank/DDBJ whole genome shotgun (WGS) entry which is preliminary data.</text>
</comment>
<proteinExistence type="predicted"/>
<dbReference type="InterPro" id="IPR002591">
    <property type="entry name" value="Phosphodiest/P_Trfase"/>
</dbReference>
<dbReference type="EMBL" id="RBID01000011">
    <property type="protein sequence ID" value="RKQ61033.1"/>
    <property type="molecule type" value="Genomic_DNA"/>
</dbReference>
<organism evidence="1 2">
    <name type="scientific">Vogesella indigofera</name>
    <name type="common">Pseudomonas indigofera</name>
    <dbReference type="NCBI Taxonomy" id="45465"/>
    <lineage>
        <taxon>Bacteria</taxon>
        <taxon>Pseudomonadati</taxon>
        <taxon>Pseudomonadota</taxon>
        <taxon>Betaproteobacteria</taxon>
        <taxon>Neisseriales</taxon>
        <taxon>Chromobacteriaceae</taxon>
        <taxon>Vogesella</taxon>
    </lineage>
</organism>
<reference evidence="1 2" key="1">
    <citation type="submission" date="2018-10" db="EMBL/GenBank/DDBJ databases">
        <title>Genomic Encyclopedia of Type Strains, Phase IV (KMG-IV): sequencing the most valuable type-strain genomes for metagenomic binning, comparative biology and taxonomic classification.</title>
        <authorList>
            <person name="Goeker M."/>
        </authorList>
    </citation>
    <scope>NUCLEOTIDE SEQUENCE [LARGE SCALE GENOMIC DNA]</scope>
    <source>
        <strain evidence="1 2">DSM 3303</strain>
    </source>
</reference>
<sequence>MTQPTRPQLTAAGLVFPHPEHGIANLAARLHGSHSPCPPLQHPSLARLEQAQTIILLVIDGMGCQQLAELSPGGWLRQQQTLALTSVFPSTTTSAITTYLTGLPPSVHTLTGWHLAAPEVDAVVTPLPLTVRHRGHHTPDDPAELARAVYRTPSALTGPRRQIVLQPNYILDSAYSLHHGGSAARQGWASYEDLFRQLDTLRREASAPQFIYAYIPDLDSIMHHKGTTHPRCRQLLQRIEAHCAAFAATLSGRDAVLCISADHGQMDIPPPRLLQLRDFPELAACLRQPLSGEPRVAFCHVKPERLADFPQLAARLLGHAAWCLPATQLLDEAWFGPGADVNDPRLAARVGDYVLLLKEDWGLLDSPADAPLPKLLGNHGGLSAAEMMVPLIVIDGKEGVASDE</sequence>
<accession>A0A495BM02</accession>
<gene>
    <name evidence="1" type="ORF">C8E02_0798</name>
</gene>
<dbReference type="Gene3D" id="3.40.720.10">
    <property type="entry name" value="Alkaline Phosphatase, subunit A"/>
    <property type="match status" value="1"/>
</dbReference>
<name>A0A495BM02_VOGIN</name>